<dbReference type="Pfam" id="PF00419">
    <property type="entry name" value="Fimbrial"/>
    <property type="match status" value="1"/>
</dbReference>
<dbReference type="GO" id="GO:0009289">
    <property type="term" value="C:pilus"/>
    <property type="evidence" value="ECO:0007669"/>
    <property type="project" value="UniProtKB-SubCell"/>
</dbReference>
<evidence type="ECO:0000256" key="1">
    <source>
        <dbReference type="ARBA" id="ARBA00004561"/>
    </source>
</evidence>
<feature type="signal peptide" evidence="5">
    <location>
        <begin position="1"/>
        <end position="19"/>
    </location>
</feature>
<dbReference type="AlphaFoldDB" id="A0A9X2W762"/>
<evidence type="ECO:0000313" key="7">
    <source>
        <dbReference type="EMBL" id="MCT4702251.1"/>
    </source>
</evidence>
<proteinExistence type="inferred from homology"/>
<comment type="similarity">
    <text evidence="2">Belongs to the fimbrial protein family.</text>
</comment>
<evidence type="ECO:0000256" key="4">
    <source>
        <dbReference type="ARBA" id="ARBA00023263"/>
    </source>
</evidence>
<evidence type="ECO:0000313" key="8">
    <source>
        <dbReference type="Proteomes" id="UP001150641"/>
    </source>
</evidence>
<evidence type="ECO:0000256" key="5">
    <source>
        <dbReference type="SAM" id="SignalP"/>
    </source>
</evidence>
<dbReference type="InterPro" id="IPR000259">
    <property type="entry name" value="Adhesion_dom_fimbrial"/>
</dbReference>
<dbReference type="RefSeq" id="WP_271122930.1">
    <property type="nucleotide sequence ID" value="NZ_JALHAN010000064.1"/>
</dbReference>
<sequence>MKSQFRIMALMLSTLASGAAISGASGVNVNPGSDAGTQSTGGQVQFTGSITDTSCNIDTESANQTVDLGKWSSSYFGAAGTETTKTPFHIKVQDCPDSVTSVAVLFDGNHDATDKNMLAIDSGANAATGVAIELYEASRNQKINLGSVTEEYPINAGSTGNDGTADLTFYADYRSTADDVTVGDANGVANFNMVYN</sequence>
<dbReference type="PANTHER" id="PTHR33420">
    <property type="entry name" value="FIMBRIAL SUBUNIT ELFA-RELATED"/>
    <property type="match status" value="1"/>
</dbReference>
<feature type="chain" id="PRO_5040746796" evidence="5">
    <location>
        <begin position="20"/>
        <end position="196"/>
    </location>
</feature>
<evidence type="ECO:0000256" key="2">
    <source>
        <dbReference type="ARBA" id="ARBA00006671"/>
    </source>
</evidence>
<dbReference type="InterPro" id="IPR008966">
    <property type="entry name" value="Adhesion_dom_sf"/>
</dbReference>
<keyword evidence="3 5" id="KW-0732">Signal</keyword>
<dbReference type="PANTHER" id="PTHR33420:SF3">
    <property type="entry name" value="FIMBRIAL SUBUNIT ELFA"/>
    <property type="match status" value="1"/>
</dbReference>
<keyword evidence="8" id="KW-1185">Reference proteome</keyword>
<dbReference type="InterPro" id="IPR036937">
    <property type="entry name" value="Adhesion_dom_fimbrial_sf"/>
</dbReference>
<organism evidence="7 8">
    <name type="scientific">Dryocola boscaweniae</name>
    <dbReference type="NCBI Taxonomy" id="2925397"/>
    <lineage>
        <taxon>Bacteria</taxon>
        <taxon>Pseudomonadati</taxon>
        <taxon>Pseudomonadota</taxon>
        <taxon>Gammaproteobacteria</taxon>
        <taxon>Enterobacterales</taxon>
        <taxon>Enterobacteriaceae</taxon>
        <taxon>Dryocola</taxon>
    </lineage>
</organism>
<dbReference type="InterPro" id="IPR050263">
    <property type="entry name" value="Bact_Fimbrial_Adh_Pro"/>
</dbReference>
<dbReference type="Gene3D" id="2.60.40.1090">
    <property type="entry name" value="Fimbrial-type adhesion domain"/>
    <property type="match status" value="1"/>
</dbReference>
<dbReference type="SUPFAM" id="SSF49401">
    <property type="entry name" value="Bacterial adhesins"/>
    <property type="match status" value="1"/>
</dbReference>
<protein>
    <submittedName>
        <fullName evidence="7">Fimbrial protein</fullName>
    </submittedName>
</protein>
<name>A0A9X2W762_9ENTR</name>
<comment type="caution">
    <text evidence="7">The sequence shown here is derived from an EMBL/GenBank/DDBJ whole genome shotgun (WGS) entry which is preliminary data.</text>
</comment>
<accession>A0A9X2W762</accession>
<keyword evidence="4" id="KW-0281">Fimbrium</keyword>
<feature type="domain" description="Fimbrial-type adhesion" evidence="6">
    <location>
        <begin position="45"/>
        <end position="195"/>
    </location>
</feature>
<reference evidence="7" key="1">
    <citation type="submission" date="2022-03" db="EMBL/GenBank/DDBJ databases">
        <title>Proposal of a novel genus Dryocolo and two novel species.</title>
        <authorList>
            <person name="Maddock D.W."/>
            <person name="Brady C.L."/>
            <person name="Denman S."/>
            <person name="Arnold D."/>
        </authorList>
    </citation>
    <scope>NUCLEOTIDE SEQUENCE</scope>
    <source>
        <strain evidence="7">H6W4</strain>
    </source>
</reference>
<comment type="subcellular location">
    <subcellularLocation>
        <location evidence="1">Fimbrium</location>
    </subcellularLocation>
</comment>
<dbReference type="GO" id="GO:0043709">
    <property type="term" value="P:cell adhesion involved in single-species biofilm formation"/>
    <property type="evidence" value="ECO:0007669"/>
    <property type="project" value="TreeGrafter"/>
</dbReference>
<dbReference type="Proteomes" id="UP001150641">
    <property type="component" value="Unassembled WGS sequence"/>
</dbReference>
<gene>
    <name evidence="7" type="ORF">MUA00_10655</name>
</gene>
<evidence type="ECO:0000256" key="3">
    <source>
        <dbReference type="ARBA" id="ARBA00022729"/>
    </source>
</evidence>
<evidence type="ECO:0000259" key="6">
    <source>
        <dbReference type="Pfam" id="PF00419"/>
    </source>
</evidence>
<dbReference type="EMBL" id="JALHAP010000077">
    <property type="protein sequence ID" value="MCT4702251.1"/>
    <property type="molecule type" value="Genomic_DNA"/>
</dbReference>